<dbReference type="InterPro" id="IPR016181">
    <property type="entry name" value="Acyl_CoA_acyltransferase"/>
</dbReference>
<dbReference type="Pfam" id="PF13302">
    <property type="entry name" value="Acetyltransf_3"/>
    <property type="match status" value="1"/>
</dbReference>
<reference evidence="3" key="3">
    <citation type="submission" date="2020-11" db="EMBL/GenBank/DDBJ databases">
        <title>Molecular epidemiology and genomic profiles of multidrug-resistant bacteria collected from clinical sources in South Africa.</title>
        <authorList>
            <person name="Asante J."/>
            <person name="Amoako D.G."/>
        </authorList>
    </citation>
    <scope>NUCLEOTIDE SEQUENCE</scope>
    <source>
        <strain evidence="3">C68</strain>
    </source>
</reference>
<dbReference type="SUPFAM" id="SSF55729">
    <property type="entry name" value="Acyl-CoA N-acyltransferases (Nat)"/>
    <property type="match status" value="1"/>
</dbReference>
<name>A0A2G7I075_STAEP</name>
<dbReference type="AlphaFoldDB" id="A0A2G7I075"/>
<dbReference type="GeneID" id="50019521"/>
<gene>
    <name evidence="4" type="ORF">CTJ08_04675</name>
    <name evidence="2" type="ORF">H3963_09990</name>
    <name evidence="3" type="ORF">I3V53_10630</name>
</gene>
<feature type="domain" description="N-acetyltransferase" evidence="1">
    <location>
        <begin position="2"/>
        <end position="169"/>
    </location>
</feature>
<dbReference type="KEGG" id="seps:DP17_1624"/>
<dbReference type="CDD" id="cd04301">
    <property type="entry name" value="NAT_SF"/>
    <property type="match status" value="1"/>
</dbReference>
<evidence type="ECO:0000313" key="6">
    <source>
        <dbReference type="Proteomes" id="UP000622362"/>
    </source>
</evidence>
<reference evidence="2" key="2">
    <citation type="submission" date="2020-08" db="EMBL/GenBank/DDBJ databases">
        <title>Changes in the skin microbiome associated with squamous cell carcinoma in transplant recipients.</title>
        <authorList>
            <person name="Zaugg J."/>
            <person name="Krueger A."/>
            <person name="Lachner N."/>
        </authorList>
    </citation>
    <scope>NUCLEOTIDE SEQUENCE</scope>
    <source>
        <strain evidence="2">R5988</strain>
    </source>
</reference>
<dbReference type="OrthoDB" id="9797989at2"/>
<evidence type="ECO:0000259" key="1">
    <source>
        <dbReference type="PROSITE" id="PS51186"/>
    </source>
</evidence>
<proteinExistence type="predicted"/>
<organism evidence="3 6">
    <name type="scientific">Staphylococcus epidermidis</name>
    <dbReference type="NCBI Taxonomy" id="1282"/>
    <lineage>
        <taxon>Bacteria</taxon>
        <taxon>Bacillati</taxon>
        <taxon>Bacillota</taxon>
        <taxon>Bacilli</taxon>
        <taxon>Bacillales</taxon>
        <taxon>Staphylococcaceae</taxon>
        <taxon>Staphylococcus</taxon>
    </lineage>
</organism>
<dbReference type="Proteomes" id="UP000622362">
    <property type="component" value="Unassembled WGS sequence"/>
</dbReference>
<reference evidence="4 5" key="1">
    <citation type="submission" date="2017-10" db="EMBL/GenBank/DDBJ databases">
        <title>genome sequences of Staph epi in chlorhexidine trial.</title>
        <authorList>
            <person name="Greninger A.L."/>
            <person name="Addetia A."/>
            <person name="Qin X."/>
            <person name="Zerr D."/>
        </authorList>
    </citation>
    <scope>NUCLEOTIDE SEQUENCE [LARGE SCALE GENOMIC DNA]</scope>
    <source>
        <strain evidence="4 5">SCH-17</strain>
    </source>
</reference>
<dbReference type="EMBL" id="JADPYN010000025">
    <property type="protein sequence ID" value="MBF9304513.1"/>
    <property type="molecule type" value="Genomic_DNA"/>
</dbReference>
<dbReference type="EMBL" id="JACGQI010000018">
    <property type="protein sequence ID" value="MBF2230751.1"/>
    <property type="molecule type" value="Genomic_DNA"/>
</dbReference>
<dbReference type="Proteomes" id="UP000228502">
    <property type="component" value="Unassembled WGS sequence"/>
</dbReference>
<accession>A0A2G7I075</accession>
<evidence type="ECO:0000313" key="5">
    <source>
        <dbReference type="Proteomes" id="UP000228502"/>
    </source>
</evidence>
<comment type="caution">
    <text evidence="3">The sequence shown here is derived from an EMBL/GenBank/DDBJ whole genome shotgun (WGS) entry which is preliminary data.</text>
</comment>
<dbReference type="RefSeq" id="WP_001832276.1">
    <property type="nucleotide sequence ID" value="NZ_AP019721.1"/>
</dbReference>
<evidence type="ECO:0000313" key="3">
    <source>
        <dbReference type="EMBL" id="MBF9304513.1"/>
    </source>
</evidence>
<dbReference type="PANTHER" id="PTHR39173">
    <property type="entry name" value="ACETYLTRANSFERASE"/>
    <property type="match status" value="1"/>
</dbReference>
<dbReference type="GO" id="GO:0016747">
    <property type="term" value="F:acyltransferase activity, transferring groups other than amino-acyl groups"/>
    <property type="evidence" value="ECO:0007669"/>
    <property type="project" value="InterPro"/>
</dbReference>
<dbReference type="InterPro" id="IPR000182">
    <property type="entry name" value="GNAT_dom"/>
</dbReference>
<keyword evidence="3" id="KW-0808">Transferase</keyword>
<dbReference type="EMBL" id="PEJG01000004">
    <property type="protein sequence ID" value="PIH10753.1"/>
    <property type="molecule type" value="Genomic_DNA"/>
</dbReference>
<dbReference type="Gene3D" id="3.40.630.30">
    <property type="match status" value="1"/>
</dbReference>
<dbReference type="PANTHER" id="PTHR39173:SF1">
    <property type="entry name" value="ACETYLTRANSFERASE"/>
    <property type="match status" value="1"/>
</dbReference>
<protein>
    <submittedName>
        <fullName evidence="3">GNAT family N-acetyltransferase</fullName>
    </submittedName>
</protein>
<sequence>MEEIRPITYQDKEAYYYYIQEWYENEEKVVPGNTDIANYSSFNNMVDRLNCSEVDEGFVPTTTLFYFKDSIIIGAVDIRHQLNDKLSNIGGHVGYGVAKSYRGKGYATILLEKALDELKTLNVEVVLMTCNPLNFASQTVMKKCGGYQIESYIKKNGKPVHRYHIPNTK</sequence>
<dbReference type="PROSITE" id="PS51186">
    <property type="entry name" value="GNAT"/>
    <property type="match status" value="1"/>
</dbReference>
<dbReference type="Proteomes" id="UP000648077">
    <property type="component" value="Unassembled WGS sequence"/>
</dbReference>
<evidence type="ECO:0000313" key="4">
    <source>
        <dbReference type="EMBL" id="PIH10753.1"/>
    </source>
</evidence>
<evidence type="ECO:0000313" key="2">
    <source>
        <dbReference type="EMBL" id="MBF2230751.1"/>
    </source>
</evidence>